<protein>
    <submittedName>
        <fullName evidence="1">Uncharacterized protein</fullName>
    </submittedName>
</protein>
<reference evidence="1 2" key="1">
    <citation type="submission" date="2018-03" db="EMBL/GenBank/DDBJ databases">
        <title>The ancient ancestry and fast evolution of plastids.</title>
        <authorList>
            <person name="Moore K.R."/>
            <person name="Magnabosco C."/>
            <person name="Momper L."/>
            <person name="Gold D.A."/>
            <person name="Bosak T."/>
            <person name="Fournier G.P."/>
        </authorList>
    </citation>
    <scope>NUCLEOTIDE SEQUENCE [LARGE SCALE GENOMIC DNA]</scope>
    <source>
        <strain evidence="1 2">CCALA 037</strain>
    </source>
</reference>
<feature type="non-terminal residue" evidence="1">
    <location>
        <position position="134"/>
    </location>
</feature>
<dbReference type="EMBL" id="PVWO01000662">
    <property type="protein sequence ID" value="PSB40852.1"/>
    <property type="molecule type" value="Genomic_DNA"/>
</dbReference>
<accession>A0A2T1F797</accession>
<dbReference type="Proteomes" id="UP000238937">
    <property type="component" value="Unassembled WGS sequence"/>
</dbReference>
<evidence type="ECO:0000313" key="1">
    <source>
        <dbReference type="EMBL" id="PSB40852.1"/>
    </source>
</evidence>
<comment type="caution">
    <text evidence="1">The sequence shown here is derived from an EMBL/GenBank/DDBJ whole genome shotgun (WGS) entry which is preliminary data.</text>
</comment>
<keyword evidence="2" id="KW-1185">Reference proteome</keyword>
<dbReference type="AlphaFoldDB" id="A0A2T1F797"/>
<evidence type="ECO:0000313" key="2">
    <source>
        <dbReference type="Proteomes" id="UP000238937"/>
    </source>
</evidence>
<gene>
    <name evidence="1" type="ORF">C7B77_27925</name>
</gene>
<sequence length="134" mass="14984">MRLIAVQPINIIIDDLQTKIDLEIENRSQLADLGALVAMRAMQDIAARLTKIRKILNIQRYNLIFIGQVGAGKTTAICHLLNLVREVEVERSLRSGKKVKITKTQELLSTGSGKSTICEVVIRPAKFTYVEIEP</sequence>
<name>A0A2T1F797_9CYAN</name>
<organism evidence="1 2">
    <name type="scientific">Chamaesiphon polymorphus CCALA 037</name>
    <dbReference type="NCBI Taxonomy" id="2107692"/>
    <lineage>
        <taxon>Bacteria</taxon>
        <taxon>Bacillati</taxon>
        <taxon>Cyanobacteriota</taxon>
        <taxon>Cyanophyceae</taxon>
        <taxon>Gomontiellales</taxon>
        <taxon>Chamaesiphonaceae</taxon>
        <taxon>Chamaesiphon</taxon>
    </lineage>
</organism>
<proteinExistence type="predicted"/>